<dbReference type="InterPro" id="IPR011032">
    <property type="entry name" value="GroES-like_sf"/>
</dbReference>
<dbReference type="PANTHER" id="PTHR42940:SF8">
    <property type="entry name" value="VACUOLAR PROTEIN SORTING-ASSOCIATED PROTEIN 11"/>
    <property type="match status" value="1"/>
</dbReference>
<keyword evidence="5 7" id="KW-0862">Zinc</keyword>
<dbReference type="Gene3D" id="3.90.180.10">
    <property type="entry name" value="Medium-chain alcohol dehydrogenases, catalytic domain"/>
    <property type="match status" value="1"/>
</dbReference>
<dbReference type="SUPFAM" id="SSF50129">
    <property type="entry name" value="GroES-like"/>
    <property type="match status" value="1"/>
</dbReference>
<dbReference type="GO" id="GO:0004022">
    <property type="term" value="F:alcohol dehydrogenase (NAD+) activity"/>
    <property type="evidence" value="ECO:0007669"/>
    <property type="project" value="UniProtKB-EC"/>
</dbReference>
<dbReference type="SUPFAM" id="SSF51735">
    <property type="entry name" value="NAD(P)-binding Rossmann-fold domains"/>
    <property type="match status" value="1"/>
</dbReference>
<dbReference type="InterPro" id="IPR020843">
    <property type="entry name" value="ER"/>
</dbReference>
<feature type="domain" description="Enoyl reductase (ER)" evidence="8">
    <location>
        <begin position="10"/>
        <end position="352"/>
    </location>
</feature>
<dbReference type="InterPro" id="IPR013149">
    <property type="entry name" value="ADH-like_C"/>
</dbReference>
<keyword evidence="6" id="KW-0560">Oxidoreductase</keyword>
<protein>
    <recommendedName>
        <fullName evidence="3">alcohol dehydrogenase</fullName>
        <ecNumber evidence="3">1.1.1.1</ecNumber>
    </recommendedName>
</protein>
<keyword evidence="4 7" id="KW-0479">Metal-binding</keyword>
<accession>A0A031JR19</accession>
<dbReference type="EC" id="1.1.1.1" evidence="3"/>
<dbReference type="EMBL" id="JFYZ01000027">
    <property type="protein sequence ID" value="EZP79319.1"/>
    <property type="molecule type" value="Genomic_DNA"/>
</dbReference>
<sequence>MEAYAIVEHGRPLEKVSRPTPVPVGREVLVAVTHSGICHSDLHVIEGYYDLGSRGPLELGKRGLTLPLIPGHEVVGKVVSWGPDADGEGLAVGDVKLVFPWVGCGECARCRADEQNLCLSTRPMGLATDGGYGTHVLVGDPKYLLDIDGLDPAVAATYACSGVTVYGAIRKLMPLDHDETVIVIGAGGLGLNAISLLRALGHEKICAVDTGASKLDAAIAQGAASVVLADGDSASTVAKISAACSGRVFSIIDTVNAGPTAQFAFDALSKGGKLIQVGLFGGELKLPLPLMPAKSATLQGSYVGGLAELREVVSLAKRGLMPEIPVTARSLDDVNDALGDLRDGRVIGRMVIVLDAEPQLHADTTIGDTIGGE</sequence>
<comment type="cofactor">
    <cofactor evidence="1 7">
        <name>Zn(2+)</name>
        <dbReference type="ChEBI" id="CHEBI:29105"/>
    </cofactor>
</comment>
<dbReference type="Gene3D" id="3.40.50.720">
    <property type="entry name" value="NAD(P)-binding Rossmann-like Domain"/>
    <property type="match status" value="1"/>
</dbReference>
<dbReference type="GO" id="GO:0008270">
    <property type="term" value="F:zinc ion binding"/>
    <property type="evidence" value="ECO:0007669"/>
    <property type="project" value="InterPro"/>
</dbReference>
<evidence type="ECO:0000313" key="10">
    <source>
        <dbReference type="Proteomes" id="UP000024329"/>
    </source>
</evidence>
<gene>
    <name evidence="9" type="primary">adh</name>
    <name evidence="9" type="ORF">BV97_04082</name>
</gene>
<name>A0A031JR19_9SPHN</name>
<evidence type="ECO:0000256" key="7">
    <source>
        <dbReference type="RuleBase" id="RU361277"/>
    </source>
</evidence>
<evidence type="ECO:0000259" key="8">
    <source>
        <dbReference type="SMART" id="SM00829"/>
    </source>
</evidence>
<dbReference type="PANTHER" id="PTHR42940">
    <property type="entry name" value="ALCOHOL DEHYDROGENASE 1-RELATED"/>
    <property type="match status" value="1"/>
</dbReference>
<dbReference type="eggNOG" id="COG1064">
    <property type="taxonomic scope" value="Bacteria"/>
</dbReference>
<dbReference type="PATRIC" id="fig|158500.4.peg.4148"/>
<dbReference type="Pfam" id="PF00107">
    <property type="entry name" value="ADH_zinc_N"/>
    <property type="match status" value="1"/>
</dbReference>
<evidence type="ECO:0000256" key="5">
    <source>
        <dbReference type="ARBA" id="ARBA00022833"/>
    </source>
</evidence>
<comment type="caution">
    <text evidence="9">The sequence shown here is derived from an EMBL/GenBank/DDBJ whole genome shotgun (WGS) entry which is preliminary data.</text>
</comment>
<dbReference type="PROSITE" id="PS00059">
    <property type="entry name" value="ADH_ZINC"/>
    <property type="match status" value="1"/>
</dbReference>
<evidence type="ECO:0000256" key="4">
    <source>
        <dbReference type="ARBA" id="ARBA00022723"/>
    </source>
</evidence>
<dbReference type="CDD" id="cd08240">
    <property type="entry name" value="6_hydroxyhexanoate_dh_like"/>
    <property type="match status" value="1"/>
</dbReference>
<evidence type="ECO:0000313" key="9">
    <source>
        <dbReference type="EMBL" id="EZP79319.1"/>
    </source>
</evidence>
<organism evidence="9 10">
    <name type="scientific">Novosphingobium resinovorum</name>
    <dbReference type="NCBI Taxonomy" id="158500"/>
    <lineage>
        <taxon>Bacteria</taxon>
        <taxon>Pseudomonadati</taxon>
        <taxon>Pseudomonadota</taxon>
        <taxon>Alphaproteobacteria</taxon>
        <taxon>Sphingomonadales</taxon>
        <taxon>Sphingomonadaceae</taxon>
        <taxon>Novosphingobium</taxon>
    </lineage>
</organism>
<evidence type="ECO:0000256" key="3">
    <source>
        <dbReference type="ARBA" id="ARBA00013190"/>
    </source>
</evidence>
<dbReference type="InterPro" id="IPR036291">
    <property type="entry name" value="NAD(P)-bd_dom_sf"/>
</dbReference>
<dbReference type="SMART" id="SM00829">
    <property type="entry name" value="PKS_ER"/>
    <property type="match status" value="1"/>
</dbReference>
<reference evidence="9 10" key="1">
    <citation type="submission" date="2014-03" db="EMBL/GenBank/DDBJ databases">
        <title>Whole genome sequence of Novosphingobium resinovorum KF1.</title>
        <authorList>
            <person name="Gan H.M."/>
            <person name="Gan H.Y."/>
            <person name="Chew T.H."/>
            <person name="Savka M.A."/>
        </authorList>
    </citation>
    <scope>NUCLEOTIDE SEQUENCE [LARGE SCALE GENOMIC DNA]</scope>
    <source>
        <strain evidence="9 10">KF1</strain>
    </source>
</reference>
<evidence type="ECO:0000256" key="1">
    <source>
        <dbReference type="ARBA" id="ARBA00001947"/>
    </source>
</evidence>
<dbReference type="Proteomes" id="UP000024329">
    <property type="component" value="Unassembled WGS sequence"/>
</dbReference>
<dbReference type="Pfam" id="PF08240">
    <property type="entry name" value="ADH_N"/>
    <property type="match status" value="1"/>
</dbReference>
<dbReference type="InterPro" id="IPR002328">
    <property type="entry name" value="ADH_Zn_CS"/>
</dbReference>
<proteinExistence type="inferred from homology"/>
<evidence type="ECO:0000256" key="2">
    <source>
        <dbReference type="ARBA" id="ARBA00008072"/>
    </source>
</evidence>
<dbReference type="AlphaFoldDB" id="A0A031JR19"/>
<comment type="similarity">
    <text evidence="2 7">Belongs to the zinc-containing alcohol dehydrogenase family.</text>
</comment>
<evidence type="ECO:0000256" key="6">
    <source>
        <dbReference type="ARBA" id="ARBA00023002"/>
    </source>
</evidence>
<dbReference type="InterPro" id="IPR013154">
    <property type="entry name" value="ADH-like_N"/>
</dbReference>
<dbReference type="GO" id="GO:0005737">
    <property type="term" value="C:cytoplasm"/>
    <property type="evidence" value="ECO:0007669"/>
    <property type="project" value="TreeGrafter"/>
</dbReference>